<dbReference type="Gene3D" id="3.30.470.10">
    <property type="match status" value="1"/>
</dbReference>
<dbReference type="OrthoDB" id="9803598at2"/>
<dbReference type="InterPro" id="IPR001544">
    <property type="entry name" value="Aminotrans_IV"/>
</dbReference>
<dbReference type="InterPro" id="IPR019999">
    <property type="entry name" value="Anth_synth_I-like"/>
</dbReference>
<proteinExistence type="predicted"/>
<reference evidence="4 5" key="1">
    <citation type="journal article" date="2013" name="Genome Announc.">
        <title>Genome sequences for three denitrifying bacterial strains isolated from a uranium- and nitrate-contaminated subsurface environment.</title>
        <authorList>
            <person name="Venkatramanan R."/>
            <person name="Prakash O."/>
            <person name="Woyke T."/>
            <person name="Chain P."/>
            <person name="Goodwin L.A."/>
            <person name="Watson D."/>
            <person name="Brooks S."/>
            <person name="Kostka J.E."/>
            <person name="Green S.J."/>
        </authorList>
    </citation>
    <scope>NUCLEOTIDE SEQUENCE [LARGE SCALE GENOMIC DNA]</scope>
    <source>
        <strain evidence="4 5">1NES1</strain>
    </source>
</reference>
<evidence type="ECO:0000256" key="2">
    <source>
        <dbReference type="SAM" id="MobiDB-lite"/>
    </source>
</evidence>
<dbReference type="eggNOG" id="COG0115">
    <property type="taxonomic scope" value="Bacteria"/>
</dbReference>
<dbReference type="GO" id="GO:0046820">
    <property type="term" value="F:4-amino-4-deoxychorismate synthase activity"/>
    <property type="evidence" value="ECO:0007669"/>
    <property type="project" value="TreeGrafter"/>
</dbReference>
<dbReference type="AlphaFoldDB" id="N0BAM0"/>
<evidence type="ECO:0000256" key="1">
    <source>
        <dbReference type="ARBA" id="ARBA00014472"/>
    </source>
</evidence>
<feature type="domain" description="Chorismate-utilising enzyme C-terminal" evidence="3">
    <location>
        <begin position="151"/>
        <end position="404"/>
    </location>
</feature>
<evidence type="ECO:0000259" key="3">
    <source>
        <dbReference type="Pfam" id="PF00425"/>
    </source>
</evidence>
<dbReference type="PRINTS" id="PR00095">
    <property type="entry name" value="ANTSNTHASEI"/>
</dbReference>
<dbReference type="InterPro" id="IPR005801">
    <property type="entry name" value="ADC_synthase"/>
</dbReference>
<dbReference type="InterPro" id="IPR043131">
    <property type="entry name" value="BCAT-like_N"/>
</dbReference>
<organism evidence="4 5">
    <name type="scientific">Hyphomicrobium denitrificans 1NES1</name>
    <dbReference type="NCBI Taxonomy" id="670307"/>
    <lineage>
        <taxon>Bacteria</taxon>
        <taxon>Pseudomonadati</taxon>
        <taxon>Pseudomonadota</taxon>
        <taxon>Alphaproteobacteria</taxon>
        <taxon>Hyphomicrobiales</taxon>
        <taxon>Hyphomicrobiaceae</taxon>
        <taxon>Hyphomicrobium</taxon>
    </lineage>
</organism>
<feature type="region of interest" description="Disordered" evidence="2">
    <location>
        <begin position="1"/>
        <end position="23"/>
    </location>
</feature>
<dbReference type="STRING" id="670307.HYPDE_38178"/>
<dbReference type="GO" id="GO:0009396">
    <property type="term" value="P:folic acid-containing compound biosynthetic process"/>
    <property type="evidence" value="ECO:0007669"/>
    <property type="project" value="InterPro"/>
</dbReference>
<dbReference type="PANTHER" id="PTHR11236:SF50">
    <property type="entry name" value="AMINODEOXYCHORISMATE SYNTHASE COMPONENT 1"/>
    <property type="match status" value="1"/>
</dbReference>
<dbReference type="Pfam" id="PF00425">
    <property type="entry name" value="Chorismate_bind"/>
    <property type="match status" value="1"/>
</dbReference>
<dbReference type="InterPro" id="IPR005802">
    <property type="entry name" value="ADC_synth_comp_1"/>
</dbReference>
<dbReference type="KEGG" id="hdt:HYPDE_38178"/>
<evidence type="ECO:0000313" key="5">
    <source>
        <dbReference type="Proteomes" id="UP000005952"/>
    </source>
</evidence>
<dbReference type="InterPro" id="IPR015890">
    <property type="entry name" value="Chorismate_C"/>
</dbReference>
<dbReference type="RefSeq" id="WP_015599322.1">
    <property type="nucleotide sequence ID" value="NC_021172.1"/>
</dbReference>
<name>N0BAM0_9HYPH</name>
<dbReference type="HOGENOM" id="CLU_006493_6_2_5"/>
<dbReference type="Pfam" id="PF01063">
    <property type="entry name" value="Aminotran_4"/>
    <property type="match status" value="1"/>
</dbReference>
<keyword evidence="5" id="KW-1185">Reference proteome</keyword>
<dbReference type="Gene3D" id="3.60.120.10">
    <property type="entry name" value="Anthranilate synthase"/>
    <property type="match status" value="1"/>
</dbReference>
<dbReference type="SUPFAM" id="SSF56752">
    <property type="entry name" value="D-aminoacid aminotransferase-like PLP-dependent enzymes"/>
    <property type="match status" value="1"/>
</dbReference>
<dbReference type="GO" id="GO:0000162">
    <property type="term" value="P:L-tryptophan biosynthetic process"/>
    <property type="evidence" value="ECO:0007669"/>
    <property type="project" value="TreeGrafter"/>
</dbReference>
<dbReference type="Proteomes" id="UP000005952">
    <property type="component" value="Chromosome"/>
</dbReference>
<dbReference type="EMBL" id="CP005587">
    <property type="protein sequence ID" value="AGK59307.1"/>
    <property type="molecule type" value="Genomic_DNA"/>
</dbReference>
<dbReference type="PANTHER" id="PTHR11236">
    <property type="entry name" value="AMINOBENZOATE/ANTHRANILATE SYNTHASE"/>
    <property type="match status" value="1"/>
</dbReference>
<accession>N0BAM0</accession>
<sequence>MTSRSFGSIFPSTSGAEAQATSTPHKMPALAEGFVLLDNSTSLDAVSELFEHPAEIIRADGPEDVDAALAALTSGISRRLHAAGFFSYELGYLLEPRLASLLPERRKMPLLWFGLYKAPREMMGSEVQEWLNEEAIGNPTLGELAHSWDSASYLKRFEQVQNNIKSGDIYQLNLTFKAKFNLQGSPLALYRDLRLKQRVAYAGLVDTGDVTILSASPELFIKQNGRVIETRPMKGTAPRAGTLEADSEVRAALSKDVKNRAENLMIVDLMRNDLGRIADPGSVSVTDLFTVETFKTLHQMTSGVRAELKPCIGIVDILKAIFPPGSITGAPKIRAMELIRELETEPRGVYCGAIGRFSPDGTALFNVAIRTTVIDRRGVGEMGIGSGIVADSDGAKEYAECLLKMKFLTDPVRRFELIETMLYESGKGIWLRSYHLARLAASAAYFGFVFDASKVRDAIEAVTSTQRDERLRVRLLLDEDGVVTVTATPQPPTADDAIMRYVVSDSRLNSSDLFLYHKTTRRELYDREWKHYADTLGADEVIYLNEAGELAEGSRTSIFISRGGKLLTPRLAAGVLPGTLRAALIDEGRAAEARLTIQDLNGAAEIYLGNSVRGLVRAEPLVPRLAVDHRQQT</sequence>
<dbReference type="NCBIfam" id="TIGR00553">
    <property type="entry name" value="pabB"/>
    <property type="match status" value="1"/>
</dbReference>
<protein>
    <recommendedName>
        <fullName evidence="1">Probable branched-chain-amino-acid aminotransferase</fullName>
    </recommendedName>
</protein>
<gene>
    <name evidence="4" type="ORF">HYPDE_38178</name>
</gene>
<dbReference type="InterPro" id="IPR043132">
    <property type="entry name" value="BCAT-like_C"/>
</dbReference>
<dbReference type="SUPFAM" id="SSF56322">
    <property type="entry name" value="ADC synthase"/>
    <property type="match status" value="1"/>
</dbReference>
<dbReference type="InterPro" id="IPR036038">
    <property type="entry name" value="Aminotransferase-like"/>
</dbReference>
<evidence type="ECO:0000313" key="4">
    <source>
        <dbReference type="EMBL" id="AGK59307.1"/>
    </source>
</evidence>
<dbReference type="eggNOG" id="COG0147">
    <property type="taxonomic scope" value="Bacteria"/>
</dbReference>
<dbReference type="Gene3D" id="3.20.10.10">
    <property type="entry name" value="D-amino Acid Aminotransferase, subunit A, domain 2"/>
    <property type="match status" value="1"/>
</dbReference>